<proteinExistence type="predicted"/>
<evidence type="ECO:0000313" key="2">
    <source>
        <dbReference type="Proteomes" id="UP001141806"/>
    </source>
</evidence>
<comment type="caution">
    <text evidence="1">The sequence shown here is derived from an EMBL/GenBank/DDBJ whole genome shotgun (WGS) entry which is preliminary data.</text>
</comment>
<gene>
    <name evidence="1" type="ORF">NE237_003452</name>
</gene>
<evidence type="ECO:0000313" key="1">
    <source>
        <dbReference type="EMBL" id="KAJ4970353.1"/>
    </source>
</evidence>
<organism evidence="1 2">
    <name type="scientific">Protea cynaroides</name>
    <dbReference type="NCBI Taxonomy" id="273540"/>
    <lineage>
        <taxon>Eukaryota</taxon>
        <taxon>Viridiplantae</taxon>
        <taxon>Streptophyta</taxon>
        <taxon>Embryophyta</taxon>
        <taxon>Tracheophyta</taxon>
        <taxon>Spermatophyta</taxon>
        <taxon>Magnoliopsida</taxon>
        <taxon>Proteales</taxon>
        <taxon>Proteaceae</taxon>
        <taxon>Protea</taxon>
    </lineage>
</organism>
<reference evidence="1" key="1">
    <citation type="journal article" date="2023" name="Plant J.">
        <title>The genome of the king protea, Protea cynaroides.</title>
        <authorList>
            <person name="Chang J."/>
            <person name="Duong T.A."/>
            <person name="Schoeman C."/>
            <person name="Ma X."/>
            <person name="Roodt D."/>
            <person name="Barker N."/>
            <person name="Li Z."/>
            <person name="Van de Peer Y."/>
            <person name="Mizrachi E."/>
        </authorList>
    </citation>
    <scope>NUCLEOTIDE SEQUENCE</scope>
    <source>
        <tissue evidence="1">Young leaves</tissue>
    </source>
</reference>
<name>A0A9Q0KGS1_9MAGN</name>
<dbReference type="AlphaFoldDB" id="A0A9Q0KGS1"/>
<keyword evidence="2" id="KW-1185">Reference proteome</keyword>
<accession>A0A9Q0KGS1</accession>
<sequence>MASTLSLHLQSPPRSPLPLLPKLQCPAKLNFSRFQLHRNSSYLILKVSQIFASSSPSSLNLSNWDREEQRWLGEEQWWLCEEQQWLRKEACWNSECEFLLCEISDLKLRVQASERHNTVQGVLVSETIANIASLLQVLKDVDLKSKTAKVN</sequence>
<dbReference type="EMBL" id="JAMYWD010000005">
    <property type="protein sequence ID" value="KAJ4970353.1"/>
    <property type="molecule type" value="Genomic_DNA"/>
</dbReference>
<protein>
    <submittedName>
        <fullName evidence="1">Uncharacterized protein</fullName>
    </submittedName>
</protein>
<dbReference type="Proteomes" id="UP001141806">
    <property type="component" value="Unassembled WGS sequence"/>
</dbReference>